<sequence>MNISDKEFASMFNKTLESTRIVKQQTMHTIEEENGVEGDTPYIFILNRISGGIRAHFLSLHPHKGYILPHIQHVTWPKLKGWVDFRSAVYKNQLYLMGGKEKESGKYTSRMMKYDPAEDKWSNLCNLKKPKAYFTVNVVERRIVITGGEISSGEVSDVIESYDPLIDAWSLEGHLPEPRKHHSSAVVNNRLYFCGGQGVGSSFNHNLWELKRELKMVGEKETFTHQWFHEWGHVFTRKIQQSLLFEASGKLFSLGGLVQGPTEDGKRLLDELDIDDPNSDSDEEEERKKQRKTKPFVPSYLRMIAETSRQKKRGPKNITRTTRRLASIDVGNNYLRHKNPYKAIADEKRMLQARAGGACMKVGKRIYVFGGYQMETDQLYLPRVDYYHIKRERWYSAFDLLTYDNESFRDIDVQLLQIPTANQNFKVLTTAYKFPLW</sequence>
<dbReference type="PANTHER" id="PTHR45632">
    <property type="entry name" value="LD33804P"/>
    <property type="match status" value="1"/>
</dbReference>
<evidence type="ECO:0000256" key="1">
    <source>
        <dbReference type="ARBA" id="ARBA00022441"/>
    </source>
</evidence>
<dbReference type="AlphaFoldDB" id="A0A7J7KQM9"/>
<feature type="region of interest" description="Disordered" evidence="2">
    <location>
        <begin position="270"/>
        <end position="294"/>
    </location>
</feature>
<gene>
    <name evidence="3" type="ORF">EB796_001204</name>
</gene>
<keyword evidence="1" id="KW-0880">Kelch repeat</keyword>
<dbReference type="InterPro" id="IPR015915">
    <property type="entry name" value="Kelch-typ_b-propeller"/>
</dbReference>
<accession>A0A7J7KQM9</accession>
<comment type="caution">
    <text evidence="3">The sequence shown here is derived from an EMBL/GenBank/DDBJ whole genome shotgun (WGS) entry which is preliminary data.</text>
</comment>
<dbReference type="Proteomes" id="UP000593567">
    <property type="component" value="Unassembled WGS sequence"/>
</dbReference>
<proteinExistence type="predicted"/>
<evidence type="ECO:0000313" key="3">
    <source>
        <dbReference type="EMBL" id="KAF6040491.1"/>
    </source>
</evidence>
<feature type="compositionally biased region" description="Acidic residues" evidence="2">
    <location>
        <begin position="271"/>
        <end position="285"/>
    </location>
</feature>
<dbReference type="SMART" id="SM00612">
    <property type="entry name" value="Kelch"/>
    <property type="match status" value="2"/>
</dbReference>
<dbReference type="OrthoDB" id="45365at2759"/>
<name>A0A7J7KQM9_BUGNE</name>
<reference evidence="3" key="1">
    <citation type="submission" date="2020-06" db="EMBL/GenBank/DDBJ databases">
        <title>Draft genome of Bugula neritina, a colonial animal packing powerful symbionts and potential medicines.</title>
        <authorList>
            <person name="Rayko M."/>
        </authorList>
    </citation>
    <scope>NUCLEOTIDE SEQUENCE [LARGE SCALE GENOMIC DNA]</scope>
    <source>
        <strain evidence="3">Kwan_BN1</strain>
    </source>
</reference>
<dbReference type="EMBL" id="VXIV02000138">
    <property type="protein sequence ID" value="KAF6040491.1"/>
    <property type="molecule type" value="Genomic_DNA"/>
</dbReference>
<organism evidence="3 4">
    <name type="scientific">Bugula neritina</name>
    <name type="common">Brown bryozoan</name>
    <name type="synonym">Sertularia neritina</name>
    <dbReference type="NCBI Taxonomy" id="10212"/>
    <lineage>
        <taxon>Eukaryota</taxon>
        <taxon>Metazoa</taxon>
        <taxon>Spiralia</taxon>
        <taxon>Lophotrochozoa</taxon>
        <taxon>Bryozoa</taxon>
        <taxon>Gymnolaemata</taxon>
        <taxon>Cheilostomatida</taxon>
        <taxon>Flustrina</taxon>
        <taxon>Buguloidea</taxon>
        <taxon>Bugulidae</taxon>
        <taxon>Bugula</taxon>
    </lineage>
</organism>
<dbReference type="Gene3D" id="2.120.10.80">
    <property type="entry name" value="Kelch-type beta propeller"/>
    <property type="match status" value="1"/>
</dbReference>
<protein>
    <submittedName>
        <fullName evidence="3">Uncharacterized protein</fullName>
    </submittedName>
</protein>
<evidence type="ECO:0000313" key="4">
    <source>
        <dbReference type="Proteomes" id="UP000593567"/>
    </source>
</evidence>
<keyword evidence="4" id="KW-1185">Reference proteome</keyword>
<dbReference type="SUPFAM" id="SSF117281">
    <property type="entry name" value="Kelch motif"/>
    <property type="match status" value="1"/>
</dbReference>
<dbReference type="Pfam" id="PF24681">
    <property type="entry name" value="Kelch_KLHDC2_KLHL20_DRC7"/>
    <property type="match status" value="1"/>
</dbReference>
<dbReference type="InterPro" id="IPR006652">
    <property type="entry name" value="Kelch_1"/>
</dbReference>
<evidence type="ECO:0000256" key="2">
    <source>
        <dbReference type="SAM" id="MobiDB-lite"/>
    </source>
</evidence>